<evidence type="ECO:0000256" key="3">
    <source>
        <dbReference type="ARBA" id="ARBA00022771"/>
    </source>
</evidence>
<evidence type="ECO:0000313" key="12">
    <source>
        <dbReference type="EMBL" id="NIJ60018.1"/>
    </source>
</evidence>
<dbReference type="RefSeq" id="WP_166955977.1">
    <property type="nucleotide sequence ID" value="NZ_JAASQI010000012.1"/>
</dbReference>
<dbReference type="PROSITE" id="PS51161">
    <property type="entry name" value="ATP_CONE"/>
    <property type="match status" value="1"/>
</dbReference>
<name>A0ABX0V469_9HYPH</name>
<protein>
    <recommendedName>
        <fullName evidence="9">Transcriptional repressor NrdR</fullName>
    </recommendedName>
</protein>
<evidence type="ECO:0000256" key="4">
    <source>
        <dbReference type="ARBA" id="ARBA00022833"/>
    </source>
</evidence>
<dbReference type="Proteomes" id="UP001429580">
    <property type="component" value="Unassembled WGS sequence"/>
</dbReference>
<accession>A0ABX0V469</accession>
<evidence type="ECO:0000256" key="7">
    <source>
        <dbReference type="ARBA" id="ARBA00023125"/>
    </source>
</evidence>
<dbReference type="EMBL" id="JAASQI010000012">
    <property type="protein sequence ID" value="NIJ60018.1"/>
    <property type="molecule type" value="Genomic_DNA"/>
</dbReference>
<dbReference type="Pfam" id="PF22811">
    <property type="entry name" value="Zn_ribbon_NrdR"/>
    <property type="match status" value="1"/>
</dbReference>
<reference evidence="12 13" key="1">
    <citation type="submission" date="2020-03" db="EMBL/GenBank/DDBJ databases">
        <title>Genomic Encyclopedia of Type Strains, Phase IV (KMG-IV): sequencing the most valuable type-strain genomes for metagenomic binning, comparative biology and taxonomic classification.</title>
        <authorList>
            <person name="Goeker M."/>
        </authorList>
    </citation>
    <scope>NUCLEOTIDE SEQUENCE [LARGE SCALE GENOMIC DNA]</scope>
    <source>
        <strain evidence="12 13">DSM 103870</strain>
    </source>
</reference>
<keyword evidence="4 9" id="KW-0862">Zinc</keyword>
<sequence length="178" mass="20066">MRCPYCGSLDTQVKDSRPAEDSTAIRRRRVCPDCGGRFTTFERVQLRELTVMKRSGKREPFNRDKLARSVMVALRKRAVDAERVERMISGVVRQLEQTGEADVTSEQIGELVMEGLRQLDSVAFVRFASVYRNFREASDFEAFVGELAGYKPELAGTAEDADDARDSAGQAKSDDFKR</sequence>
<evidence type="ECO:0000256" key="5">
    <source>
        <dbReference type="ARBA" id="ARBA00022840"/>
    </source>
</evidence>
<evidence type="ECO:0000256" key="9">
    <source>
        <dbReference type="HAMAP-Rule" id="MF_00440"/>
    </source>
</evidence>
<keyword evidence="7 9" id="KW-0238">DNA-binding</keyword>
<feature type="domain" description="ATP-cone" evidence="11">
    <location>
        <begin position="49"/>
        <end position="139"/>
    </location>
</feature>
<evidence type="ECO:0000256" key="2">
    <source>
        <dbReference type="ARBA" id="ARBA00022741"/>
    </source>
</evidence>
<evidence type="ECO:0000256" key="1">
    <source>
        <dbReference type="ARBA" id="ARBA00022491"/>
    </source>
</evidence>
<keyword evidence="13" id="KW-1185">Reference proteome</keyword>
<comment type="cofactor">
    <cofactor evidence="9">
        <name>Zn(2+)</name>
        <dbReference type="ChEBI" id="CHEBI:29105"/>
    </cofactor>
    <text evidence="9">Binds 1 zinc ion.</text>
</comment>
<dbReference type="HAMAP" id="MF_00440">
    <property type="entry name" value="NrdR"/>
    <property type="match status" value="1"/>
</dbReference>
<keyword evidence="2 9" id="KW-0547">Nucleotide-binding</keyword>
<evidence type="ECO:0000256" key="10">
    <source>
        <dbReference type="SAM" id="MobiDB-lite"/>
    </source>
</evidence>
<keyword evidence="8 9" id="KW-0804">Transcription</keyword>
<evidence type="ECO:0000256" key="6">
    <source>
        <dbReference type="ARBA" id="ARBA00023015"/>
    </source>
</evidence>
<dbReference type="PANTHER" id="PTHR30455">
    <property type="entry name" value="TRANSCRIPTIONAL REPRESSOR NRDR"/>
    <property type="match status" value="1"/>
</dbReference>
<dbReference type="Pfam" id="PF03477">
    <property type="entry name" value="ATP-cone"/>
    <property type="match status" value="1"/>
</dbReference>
<keyword evidence="5 9" id="KW-0067">ATP-binding</keyword>
<evidence type="ECO:0000313" key="13">
    <source>
        <dbReference type="Proteomes" id="UP001429580"/>
    </source>
</evidence>
<dbReference type="InterPro" id="IPR005144">
    <property type="entry name" value="ATP-cone_dom"/>
</dbReference>
<proteinExistence type="inferred from homology"/>
<gene>
    <name evidence="9" type="primary">nrdR</name>
    <name evidence="12" type="ORF">FHS82_003881</name>
</gene>
<comment type="function">
    <text evidence="9">Negatively regulates transcription of bacterial ribonucleotide reductase nrd genes and operons by binding to NrdR-boxes.</text>
</comment>
<evidence type="ECO:0000256" key="8">
    <source>
        <dbReference type="ARBA" id="ARBA00023163"/>
    </source>
</evidence>
<dbReference type="InterPro" id="IPR003796">
    <property type="entry name" value="RNR_NrdR-like"/>
</dbReference>
<keyword evidence="9" id="KW-0479">Metal-binding</keyword>
<evidence type="ECO:0000259" key="11">
    <source>
        <dbReference type="PROSITE" id="PS51161"/>
    </source>
</evidence>
<feature type="zinc finger region" evidence="9">
    <location>
        <begin position="3"/>
        <end position="34"/>
    </location>
</feature>
<keyword evidence="6 9" id="KW-0805">Transcription regulation</keyword>
<keyword evidence="3 9" id="KW-0863">Zinc-finger</keyword>
<feature type="region of interest" description="Disordered" evidence="10">
    <location>
        <begin position="155"/>
        <end position="178"/>
    </location>
</feature>
<dbReference type="InterPro" id="IPR055173">
    <property type="entry name" value="NrdR-like_N"/>
</dbReference>
<dbReference type="PANTHER" id="PTHR30455:SF2">
    <property type="entry name" value="TRANSCRIPTIONAL REPRESSOR NRDR"/>
    <property type="match status" value="1"/>
</dbReference>
<dbReference type="NCBIfam" id="TIGR00244">
    <property type="entry name" value="transcriptional regulator NrdR"/>
    <property type="match status" value="1"/>
</dbReference>
<organism evidence="12 13">
    <name type="scientific">Pseudochelatococcus lubricantis</name>
    <dbReference type="NCBI Taxonomy" id="1538102"/>
    <lineage>
        <taxon>Bacteria</taxon>
        <taxon>Pseudomonadati</taxon>
        <taxon>Pseudomonadota</taxon>
        <taxon>Alphaproteobacteria</taxon>
        <taxon>Hyphomicrobiales</taxon>
        <taxon>Chelatococcaceae</taxon>
        <taxon>Pseudochelatococcus</taxon>
    </lineage>
</organism>
<keyword evidence="1 9" id="KW-0678">Repressor</keyword>
<comment type="caution">
    <text evidence="12">The sequence shown here is derived from an EMBL/GenBank/DDBJ whole genome shotgun (WGS) entry which is preliminary data.</text>
</comment>
<comment type="similarity">
    <text evidence="9">Belongs to the NrdR family.</text>
</comment>